<feature type="transmembrane region" description="Helical" evidence="2">
    <location>
        <begin position="12"/>
        <end position="29"/>
    </location>
</feature>
<accession>A0ABR9HNP9</accession>
<comment type="caution">
    <text evidence="3">The sequence shown here is derived from an EMBL/GenBank/DDBJ whole genome shotgun (WGS) entry which is preliminary data.</text>
</comment>
<name>A0ABR9HNP9_9ACTN</name>
<feature type="region of interest" description="Disordered" evidence="1">
    <location>
        <begin position="57"/>
        <end position="79"/>
    </location>
</feature>
<dbReference type="Proteomes" id="UP000598217">
    <property type="component" value="Unassembled WGS sequence"/>
</dbReference>
<feature type="transmembrane region" description="Helical" evidence="2">
    <location>
        <begin position="35"/>
        <end position="52"/>
    </location>
</feature>
<evidence type="ECO:0000313" key="4">
    <source>
        <dbReference type="Proteomes" id="UP000598217"/>
    </source>
</evidence>
<protein>
    <submittedName>
        <fullName evidence="3">Uncharacterized protein</fullName>
    </submittedName>
</protein>
<organism evidence="3 4">
    <name type="scientific">Nocardiopsis terrae</name>
    <dbReference type="NCBI Taxonomy" id="372655"/>
    <lineage>
        <taxon>Bacteria</taxon>
        <taxon>Bacillati</taxon>
        <taxon>Actinomycetota</taxon>
        <taxon>Actinomycetes</taxon>
        <taxon>Streptosporangiales</taxon>
        <taxon>Nocardiopsidaceae</taxon>
        <taxon>Nocardiopsis</taxon>
    </lineage>
</organism>
<evidence type="ECO:0000256" key="1">
    <source>
        <dbReference type="SAM" id="MobiDB-lite"/>
    </source>
</evidence>
<proteinExistence type="predicted"/>
<dbReference type="EMBL" id="JADBDY010000001">
    <property type="protein sequence ID" value="MBE1460588.1"/>
    <property type="molecule type" value="Genomic_DNA"/>
</dbReference>
<keyword evidence="2" id="KW-0812">Transmembrane</keyword>
<keyword evidence="2" id="KW-0472">Membrane</keyword>
<keyword evidence="4" id="KW-1185">Reference proteome</keyword>
<dbReference type="RefSeq" id="WP_191267742.1">
    <property type="nucleotide sequence ID" value="NZ_BMXJ01000001.1"/>
</dbReference>
<sequence length="79" mass="8777">MITETRKRWPMILYGSLTVVGVALVPLIWVMQERFSWLACLGTVGCAVSFITEVKQGRRSTSEARTRQAAPPSDEQPAP</sequence>
<evidence type="ECO:0000256" key="2">
    <source>
        <dbReference type="SAM" id="Phobius"/>
    </source>
</evidence>
<gene>
    <name evidence="3" type="ORF">H4W79_004802</name>
</gene>
<keyword evidence="2" id="KW-1133">Transmembrane helix</keyword>
<evidence type="ECO:0000313" key="3">
    <source>
        <dbReference type="EMBL" id="MBE1460588.1"/>
    </source>
</evidence>
<reference evidence="3 4" key="1">
    <citation type="submission" date="2020-10" db="EMBL/GenBank/DDBJ databases">
        <title>Sequencing the genomes of 1000 actinobacteria strains.</title>
        <authorList>
            <person name="Klenk H.-P."/>
        </authorList>
    </citation>
    <scope>NUCLEOTIDE SEQUENCE [LARGE SCALE GENOMIC DNA]</scope>
    <source>
        <strain evidence="3 4">DSM 45157</strain>
    </source>
</reference>